<keyword evidence="1" id="KW-1133">Transmembrane helix</keyword>
<feature type="transmembrane region" description="Helical" evidence="1">
    <location>
        <begin position="51"/>
        <end position="69"/>
    </location>
</feature>
<dbReference type="KEGG" id="npz:ACX27_11985"/>
<proteinExistence type="predicted"/>
<sequence length="143" mass="16538">MSTYKIAKEDNAFDLLRLILAIFVVITHGYLIGGYGSSEPLARIMGFKSSFNLGETGVMGFFSLSGYLITASFERYRNPLIFIYHRFFRIFPGFLFCLLFTSFVIAPTIYVLNNHYLSAFPWNESCSYIVNNIFINIKKVDYW</sequence>
<dbReference type="GO" id="GO:0009103">
    <property type="term" value="P:lipopolysaccharide biosynthetic process"/>
    <property type="evidence" value="ECO:0007669"/>
    <property type="project" value="TreeGrafter"/>
</dbReference>
<dbReference type="GO" id="GO:0016020">
    <property type="term" value="C:membrane"/>
    <property type="evidence" value="ECO:0007669"/>
    <property type="project" value="TreeGrafter"/>
</dbReference>
<dbReference type="PANTHER" id="PTHR23028:SF53">
    <property type="entry name" value="ACYL_TRANSF_3 DOMAIN-CONTAINING PROTEIN"/>
    <property type="match status" value="1"/>
</dbReference>
<dbReference type="PATRIC" id="fig|224013.5.peg.2906"/>
<keyword evidence="4" id="KW-1185">Reference proteome</keyword>
<evidence type="ECO:0000259" key="2">
    <source>
        <dbReference type="Pfam" id="PF01757"/>
    </source>
</evidence>
<gene>
    <name evidence="3" type="ORF">ACX27_11985</name>
</gene>
<dbReference type="AlphaFoldDB" id="A0A0M4SKS0"/>
<dbReference type="OrthoDB" id="572802at2"/>
<dbReference type="Proteomes" id="UP000062645">
    <property type="component" value="Chromosome"/>
</dbReference>
<dbReference type="PANTHER" id="PTHR23028">
    <property type="entry name" value="ACETYLTRANSFERASE"/>
    <property type="match status" value="1"/>
</dbReference>
<dbReference type="EMBL" id="CP012036">
    <property type="protein sequence ID" value="ALF53398.1"/>
    <property type="molecule type" value="Genomic_DNA"/>
</dbReference>
<feature type="domain" description="Acyltransferase 3" evidence="2">
    <location>
        <begin position="11"/>
        <end position="115"/>
    </location>
</feature>
<reference evidence="4" key="1">
    <citation type="submission" date="2015-07" db="EMBL/GenBank/DDBJ databases">
        <title>Genome Of Nitrogen-Fixing Cyanobacterium Nostoc piscinale CENA21 From Solimoes/Amazon River Floodplain Sediments And Comparative Genomics To Uncover Biosynthetic Natural Products Potential.</title>
        <authorList>
            <person name="Leao T.F."/>
            <person name="Leao P.N."/>
            <person name="Guimaraes P.I."/>
            <person name="de Melo A.G.C."/>
            <person name="Ramos R.T.J."/>
            <person name="Silva A."/>
            <person name="Fiore M.F."/>
            <person name="Schneider M.P.C."/>
        </authorList>
    </citation>
    <scope>NUCLEOTIDE SEQUENCE [LARGE SCALE GENOMIC DNA]</scope>
    <source>
        <strain evidence="4">CENA21</strain>
    </source>
</reference>
<protein>
    <recommendedName>
        <fullName evidence="2">Acyltransferase 3 domain-containing protein</fullName>
    </recommendedName>
</protein>
<keyword evidence="1" id="KW-0812">Transmembrane</keyword>
<accession>A0A0M4SKS0</accession>
<feature type="transmembrane region" description="Helical" evidence="1">
    <location>
        <begin position="90"/>
        <end position="112"/>
    </location>
</feature>
<evidence type="ECO:0000313" key="3">
    <source>
        <dbReference type="EMBL" id="ALF53398.1"/>
    </source>
</evidence>
<evidence type="ECO:0000313" key="4">
    <source>
        <dbReference type="Proteomes" id="UP000062645"/>
    </source>
</evidence>
<keyword evidence="1" id="KW-0472">Membrane</keyword>
<feature type="transmembrane region" description="Helical" evidence="1">
    <location>
        <begin position="12"/>
        <end position="31"/>
    </location>
</feature>
<evidence type="ECO:0000256" key="1">
    <source>
        <dbReference type="SAM" id="Phobius"/>
    </source>
</evidence>
<dbReference type="STRING" id="224013.ACX27_11985"/>
<name>A0A0M4SKS0_9NOSO</name>
<dbReference type="InterPro" id="IPR002656">
    <property type="entry name" value="Acyl_transf_3_dom"/>
</dbReference>
<dbReference type="Pfam" id="PF01757">
    <property type="entry name" value="Acyl_transf_3"/>
    <property type="match status" value="1"/>
</dbReference>
<reference evidence="3 4" key="2">
    <citation type="journal article" date="2016" name="Genome Announc.">
        <title>Draft Genome Sequence of the N2-Fixing Cyanobacterium Nostoc piscinale CENA21, Isolated from the Brazilian Amazon Floodplain.</title>
        <authorList>
            <person name="Leao T."/>
            <person name="Guimaraes P.I."/>
            <person name="de Melo A.G."/>
            <person name="Ramos R.T."/>
            <person name="Leao P.N."/>
            <person name="Silva A."/>
            <person name="Fiore M.F."/>
            <person name="Schneider M.P."/>
        </authorList>
    </citation>
    <scope>NUCLEOTIDE SEQUENCE [LARGE SCALE GENOMIC DNA]</scope>
    <source>
        <strain evidence="3 4">CENA21</strain>
    </source>
</reference>
<dbReference type="RefSeq" id="WP_062292487.1">
    <property type="nucleotide sequence ID" value="NZ_CP012036.1"/>
</dbReference>
<dbReference type="GO" id="GO:0016747">
    <property type="term" value="F:acyltransferase activity, transferring groups other than amino-acyl groups"/>
    <property type="evidence" value="ECO:0007669"/>
    <property type="project" value="InterPro"/>
</dbReference>
<organism evidence="3 4">
    <name type="scientific">Nostoc piscinale CENA21</name>
    <dbReference type="NCBI Taxonomy" id="224013"/>
    <lineage>
        <taxon>Bacteria</taxon>
        <taxon>Bacillati</taxon>
        <taxon>Cyanobacteriota</taxon>
        <taxon>Cyanophyceae</taxon>
        <taxon>Nostocales</taxon>
        <taxon>Nostocaceae</taxon>
        <taxon>Nostoc</taxon>
    </lineage>
</organism>
<dbReference type="InterPro" id="IPR050879">
    <property type="entry name" value="Acyltransferase_3"/>
</dbReference>